<organism evidence="3 4">
    <name type="scientific">Strongyloides venezuelensis</name>
    <name type="common">Threadworm</name>
    <dbReference type="NCBI Taxonomy" id="75913"/>
    <lineage>
        <taxon>Eukaryota</taxon>
        <taxon>Metazoa</taxon>
        <taxon>Ecdysozoa</taxon>
        <taxon>Nematoda</taxon>
        <taxon>Chromadorea</taxon>
        <taxon>Rhabditida</taxon>
        <taxon>Tylenchina</taxon>
        <taxon>Panagrolaimomorpha</taxon>
        <taxon>Strongyloidoidea</taxon>
        <taxon>Strongyloididae</taxon>
        <taxon>Strongyloides</taxon>
    </lineage>
</organism>
<proteinExistence type="predicted"/>
<keyword evidence="3" id="KW-1185">Reference proteome</keyword>
<dbReference type="Proteomes" id="UP000035680">
    <property type="component" value="Unassembled WGS sequence"/>
</dbReference>
<dbReference type="InterPro" id="IPR000286">
    <property type="entry name" value="HDACs"/>
</dbReference>
<dbReference type="GO" id="GO:0040029">
    <property type="term" value="P:epigenetic regulation of gene expression"/>
    <property type="evidence" value="ECO:0007669"/>
    <property type="project" value="TreeGrafter"/>
</dbReference>
<feature type="domain" description="Histone deacetylase" evidence="2">
    <location>
        <begin position="22"/>
        <end position="316"/>
    </location>
</feature>
<dbReference type="Pfam" id="PF00850">
    <property type="entry name" value="Hist_deacetyl"/>
    <property type="match status" value="1"/>
</dbReference>
<dbReference type="PANTHER" id="PTHR10625:SF45">
    <property type="entry name" value="HISTONE DEACETYLASE DOMAIN-CONTAINING PROTEIN"/>
    <property type="match status" value="1"/>
</dbReference>
<dbReference type="GO" id="GO:0141221">
    <property type="term" value="F:histone deacetylase activity, hydrolytic mechanism"/>
    <property type="evidence" value="ECO:0007669"/>
    <property type="project" value="UniProtKB-EC"/>
</dbReference>
<evidence type="ECO:0000313" key="3">
    <source>
        <dbReference type="Proteomes" id="UP000035680"/>
    </source>
</evidence>
<accession>A0A0K0FMC5</accession>
<dbReference type="Gene3D" id="3.40.800.20">
    <property type="entry name" value="Histone deacetylase domain"/>
    <property type="match status" value="1"/>
</dbReference>
<evidence type="ECO:0000313" key="4">
    <source>
        <dbReference type="WBParaSite" id="SVE_1015200.1"/>
    </source>
</evidence>
<dbReference type="PANTHER" id="PTHR10625">
    <property type="entry name" value="HISTONE DEACETYLASE HDAC1-RELATED"/>
    <property type="match status" value="1"/>
</dbReference>
<reference evidence="4" key="2">
    <citation type="submission" date="2015-08" db="UniProtKB">
        <authorList>
            <consortium name="WormBaseParasite"/>
        </authorList>
    </citation>
    <scope>IDENTIFICATION</scope>
</reference>
<reference evidence="3" key="1">
    <citation type="submission" date="2014-07" db="EMBL/GenBank/DDBJ databases">
        <authorList>
            <person name="Martin A.A"/>
            <person name="De Silva N."/>
        </authorList>
    </citation>
    <scope>NUCLEOTIDE SEQUENCE</scope>
</reference>
<dbReference type="GO" id="GO:0000118">
    <property type="term" value="C:histone deacetylase complex"/>
    <property type="evidence" value="ECO:0007669"/>
    <property type="project" value="TreeGrafter"/>
</dbReference>
<dbReference type="InterPro" id="IPR023696">
    <property type="entry name" value="Ureohydrolase_dom_sf"/>
</dbReference>
<sequence>MSTFFCTSPLMLKHKNVWDHYHAESPNRMTAILDMLKEEKLDSKLHEIPHVPLSKEDIALVHPKLYIDELENLCIIGSDYDREEYCKKYDSIFIASDTYDCAFRAVECCWSITKSVLENSNSNGFALVRPPGHHAYGNNPNGFCFFNNIAICAKKAIKDYDNVERVLILDWDVHAGQGTQFSIKDNDPNIQLISIHRYENGEYWPHLFESNFDILCSSNTLNIPLNEIGLNDFHYIHIMSKIVFPFIFDFKPNLILISCGYDAAIGDPKGGMMVTPHFYGLMTRILSSLSIPLALFYEGGYFPESITISAKETINGLIEKEIFNYYKSNYPSDSSINFKNNLYWMIEQLSHKNILFKNIKEMNNNFIHNSIKLQPLQIPSEKSLANFQFKPPAITRGVYSPLSTKEISIAHKHLTYYSKCQDILIDKKKLAQIDFDDKTKVLYFININYKDKISIEIKDLTIFTFILSYIIIPNICSFTSNETFISFISNWKILPTKSNETELSFKSLLEELISKFNLKYY</sequence>
<dbReference type="WBParaSite" id="SVE_1015200.1">
    <property type="protein sequence ID" value="SVE_1015200.1"/>
    <property type="gene ID" value="SVE_1015200"/>
</dbReference>
<dbReference type="InterPro" id="IPR037138">
    <property type="entry name" value="His_deacetylse_dom_sf"/>
</dbReference>
<comment type="catalytic activity">
    <reaction evidence="1">
        <text>N(6)-acetyl-L-lysyl-[histone] + H2O = L-lysyl-[histone] + acetate</text>
        <dbReference type="Rhea" id="RHEA:58196"/>
        <dbReference type="Rhea" id="RHEA-COMP:9845"/>
        <dbReference type="Rhea" id="RHEA-COMP:11338"/>
        <dbReference type="ChEBI" id="CHEBI:15377"/>
        <dbReference type="ChEBI" id="CHEBI:29969"/>
        <dbReference type="ChEBI" id="CHEBI:30089"/>
        <dbReference type="ChEBI" id="CHEBI:61930"/>
        <dbReference type="EC" id="3.5.1.98"/>
    </reaction>
</comment>
<name>A0A0K0FMC5_STRVS</name>
<evidence type="ECO:0000259" key="2">
    <source>
        <dbReference type="Pfam" id="PF00850"/>
    </source>
</evidence>
<protein>
    <submittedName>
        <fullName evidence="4">Histone deacetylase 10 (inferred by orthology to a human protein)</fullName>
    </submittedName>
</protein>
<dbReference type="PRINTS" id="PR01270">
    <property type="entry name" value="HDASUPER"/>
</dbReference>
<evidence type="ECO:0000256" key="1">
    <source>
        <dbReference type="ARBA" id="ARBA00048287"/>
    </source>
</evidence>
<dbReference type="InterPro" id="IPR023801">
    <property type="entry name" value="His_deacetylse_dom"/>
</dbReference>
<dbReference type="SUPFAM" id="SSF52768">
    <property type="entry name" value="Arginase/deacetylase"/>
    <property type="match status" value="1"/>
</dbReference>
<dbReference type="AlphaFoldDB" id="A0A0K0FMC5"/>
<dbReference type="STRING" id="75913.A0A0K0FMC5"/>